<proteinExistence type="predicted"/>
<dbReference type="InterPro" id="IPR051049">
    <property type="entry name" value="Dienelactone_hydrolase-like"/>
</dbReference>
<sequence>MSKNVTIPSDNKQGDCPGVLAGDLAKTKRGLIVLQEWWGMNQQIQDEAADLATRGPFVTLVPDLYRGKLATDNEEAGHLMSNLDWNGAVEDIQGSAKYLLKLGCKKVGVTGFCMGGALAFASAVRVPEISASAPFYGIPGEAVADVTKISIPLQCHFGKTDNVAGFSSPVEQEALRKKLDNAKVKHEFHAYDAGHAFTNTTSPGFHKESCDLALGRLIKFMNENL</sequence>
<evidence type="ECO:0000259" key="1">
    <source>
        <dbReference type="Pfam" id="PF01738"/>
    </source>
</evidence>
<dbReference type="GO" id="GO:0016787">
    <property type="term" value="F:hydrolase activity"/>
    <property type="evidence" value="ECO:0007669"/>
    <property type="project" value="InterPro"/>
</dbReference>
<dbReference type="SUPFAM" id="SSF53474">
    <property type="entry name" value="alpha/beta-Hydrolases"/>
    <property type="match status" value="1"/>
</dbReference>
<dbReference type="PANTHER" id="PTHR46623">
    <property type="entry name" value="CARBOXYMETHYLENEBUTENOLIDASE-RELATED"/>
    <property type="match status" value="1"/>
</dbReference>
<gene>
    <name evidence="2" type="ORF">OCBIM_22031077mg</name>
</gene>
<dbReference type="InterPro" id="IPR029058">
    <property type="entry name" value="AB_hydrolase_fold"/>
</dbReference>
<dbReference type="EMBL" id="KQ421155">
    <property type="protein sequence ID" value="KOF78244.1"/>
    <property type="molecule type" value="Genomic_DNA"/>
</dbReference>
<protein>
    <recommendedName>
        <fullName evidence="1">Dienelactone hydrolase domain-containing protein</fullName>
    </recommendedName>
</protein>
<dbReference type="InterPro" id="IPR002925">
    <property type="entry name" value="Dienelactn_hydro"/>
</dbReference>
<dbReference type="AlphaFoldDB" id="A0A0L8GMH1"/>
<evidence type="ECO:0000313" key="2">
    <source>
        <dbReference type="EMBL" id="KOF78241.1"/>
    </source>
</evidence>
<dbReference type="OrthoDB" id="17560at2759"/>
<dbReference type="OMA" id="FPPLEYI"/>
<dbReference type="PANTHER" id="PTHR46623:SF6">
    <property type="entry name" value="ALPHA_BETA-HYDROLASES SUPERFAMILY PROTEIN"/>
    <property type="match status" value="1"/>
</dbReference>
<accession>A0A0L8GMH1</accession>
<dbReference type="Pfam" id="PF01738">
    <property type="entry name" value="DLH"/>
    <property type="match status" value="1"/>
</dbReference>
<name>A0A0L8GMH1_OCTBM</name>
<organism evidence="2">
    <name type="scientific">Octopus bimaculoides</name>
    <name type="common">California two-spotted octopus</name>
    <dbReference type="NCBI Taxonomy" id="37653"/>
    <lineage>
        <taxon>Eukaryota</taxon>
        <taxon>Metazoa</taxon>
        <taxon>Spiralia</taxon>
        <taxon>Lophotrochozoa</taxon>
        <taxon>Mollusca</taxon>
        <taxon>Cephalopoda</taxon>
        <taxon>Coleoidea</taxon>
        <taxon>Octopodiformes</taxon>
        <taxon>Octopoda</taxon>
        <taxon>Incirrata</taxon>
        <taxon>Octopodidae</taxon>
        <taxon>Octopus</taxon>
    </lineage>
</organism>
<dbReference type="Gene3D" id="3.40.50.1820">
    <property type="entry name" value="alpha/beta hydrolase"/>
    <property type="match status" value="1"/>
</dbReference>
<dbReference type="EMBL" id="KQ421155">
    <property type="protein sequence ID" value="KOF78243.1"/>
    <property type="molecule type" value="Genomic_DNA"/>
</dbReference>
<dbReference type="EMBL" id="KQ421155">
    <property type="protein sequence ID" value="KOF78241.1"/>
    <property type="molecule type" value="Genomic_DNA"/>
</dbReference>
<feature type="domain" description="Dienelactone hydrolase" evidence="1">
    <location>
        <begin position="21"/>
        <end position="223"/>
    </location>
</feature>
<reference evidence="2" key="1">
    <citation type="submission" date="2015-07" db="EMBL/GenBank/DDBJ databases">
        <title>MeaNS - Measles Nucleotide Surveillance Program.</title>
        <authorList>
            <person name="Tran T."/>
            <person name="Druce J."/>
        </authorList>
    </citation>
    <scope>NUCLEOTIDE SEQUENCE</scope>
    <source>
        <strain evidence="2">UCB-OBI-ISO-001</strain>
        <tissue evidence="2">Gonad</tissue>
    </source>
</reference>